<evidence type="ECO:0000313" key="3">
    <source>
        <dbReference type="EMBL" id="OUK03774.1"/>
    </source>
</evidence>
<organism evidence="3 4">
    <name type="scientific">Lactococcus petauri</name>
    <dbReference type="NCBI Taxonomy" id="1940789"/>
    <lineage>
        <taxon>Bacteria</taxon>
        <taxon>Bacillati</taxon>
        <taxon>Bacillota</taxon>
        <taxon>Bacilli</taxon>
        <taxon>Lactobacillales</taxon>
        <taxon>Streptococcaceae</taxon>
        <taxon>Lactococcus</taxon>
    </lineage>
</organism>
<dbReference type="Proteomes" id="UP000194606">
    <property type="component" value="Unassembled WGS sequence"/>
</dbReference>
<dbReference type="SUPFAM" id="SSF55729">
    <property type="entry name" value="Acyl-CoA N-acyltransferases (Nat)"/>
    <property type="match status" value="1"/>
</dbReference>
<dbReference type="InterPro" id="IPR016181">
    <property type="entry name" value="Acyl_CoA_acyltransferase"/>
</dbReference>
<dbReference type="Gene3D" id="3.40.630.30">
    <property type="match status" value="1"/>
</dbReference>
<dbReference type="GO" id="GO:0016747">
    <property type="term" value="F:acyltransferase activity, transferring groups other than amino-acyl groups"/>
    <property type="evidence" value="ECO:0007669"/>
    <property type="project" value="InterPro"/>
</dbReference>
<evidence type="ECO:0000259" key="1">
    <source>
        <dbReference type="PROSITE" id="PS51186"/>
    </source>
</evidence>
<evidence type="ECO:0000313" key="4">
    <source>
        <dbReference type="Proteomes" id="UP000194606"/>
    </source>
</evidence>
<accession>A0A252CB41</accession>
<dbReference type="AlphaFoldDB" id="A0A252CB41"/>
<name>A0A252CB41_9LACT</name>
<keyword evidence="3" id="KW-0808">Transferase</keyword>
<sequence>MKIEIRAFDPKDYQKAIQFAVKGMSFDRYSNNKTIINMYAKNFLYFELSKATQAIAAYVDGEMVGLLLAEIYGEPKLKQTFGQKAYMKTFNFLRTFSKNKGLDTYEATNKELLRSYKSEASPEGEILYLAADPEKKIKGVGTALINELTAREAGKEIFLFTDTGCTYQFYEYKGFHMAGARDIQLDFGQNRIDLTAMLFSKKLAQQ</sequence>
<protein>
    <submittedName>
        <fullName evidence="3">GNAT family N-acetyltransferase</fullName>
    </submittedName>
</protein>
<comment type="caution">
    <text evidence="3">The sequence shown here is derived from an EMBL/GenBank/DDBJ whole genome shotgun (WGS) entry which is preliminary data.</text>
</comment>
<dbReference type="EMBL" id="MUIZ01000006">
    <property type="protein sequence ID" value="OUK03774.1"/>
    <property type="molecule type" value="Genomic_DNA"/>
</dbReference>
<feature type="domain" description="N-acetyltransferase" evidence="1">
    <location>
        <begin position="3"/>
        <end position="204"/>
    </location>
</feature>
<gene>
    <name evidence="3" type="ORF">BZZ03_08970</name>
    <name evidence="2" type="ORF">P7D34_09825</name>
</gene>
<proteinExistence type="predicted"/>
<evidence type="ECO:0000313" key="2">
    <source>
        <dbReference type="EMBL" id="MDT2667510.1"/>
    </source>
</evidence>
<dbReference type="EMBL" id="JARPYC010000009">
    <property type="protein sequence ID" value="MDT2667510.1"/>
    <property type="molecule type" value="Genomic_DNA"/>
</dbReference>
<dbReference type="Proteomes" id="UP001257962">
    <property type="component" value="Unassembled WGS sequence"/>
</dbReference>
<dbReference type="RefSeq" id="WP_061414746.1">
    <property type="nucleotide sequence ID" value="NZ_CP141685.1"/>
</dbReference>
<reference evidence="2" key="2">
    <citation type="submission" date="2023-03" db="EMBL/GenBank/DDBJ databases">
        <authorList>
            <person name="Shen W."/>
            <person name="Cai J."/>
        </authorList>
    </citation>
    <scope>NUCLEOTIDE SEQUENCE</scope>
    <source>
        <strain evidence="2">Y3</strain>
    </source>
</reference>
<reference evidence="3 4" key="1">
    <citation type="submission" date="2017-02" db="EMBL/GenBank/DDBJ databases">
        <authorList>
            <person name="Peterson S.W."/>
        </authorList>
    </citation>
    <scope>NUCLEOTIDE SEQUENCE [LARGE SCALE GENOMIC DNA]</scope>
    <source>
        <strain evidence="3">159469</strain>
    </source>
</reference>
<dbReference type="InterPro" id="IPR000182">
    <property type="entry name" value="GNAT_dom"/>
</dbReference>
<dbReference type="PROSITE" id="PS51186">
    <property type="entry name" value="GNAT"/>
    <property type="match status" value="1"/>
</dbReference>